<gene>
    <name evidence="1" type="ORF">MCOR_32999</name>
</gene>
<dbReference type="AlphaFoldDB" id="A0A6J8CTF5"/>
<dbReference type="EMBL" id="CACVKT020005964">
    <property type="protein sequence ID" value="CAC5398637.1"/>
    <property type="molecule type" value="Genomic_DNA"/>
</dbReference>
<evidence type="ECO:0000313" key="2">
    <source>
        <dbReference type="Proteomes" id="UP000507470"/>
    </source>
</evidence>
<proteinExistence type="predicted"/>
<dbReference type="Proteomes" id="UP000507470">
    <property type="component" value="Unassembled WGS sequence"/>
</dbReference>
<accession>A0A6J8CTF5</accession>
<reference evidence="1 2" key="1">
    <citation type="submission" date="2020-06" db="EMBL/GenBank/DDBJ databases">
        <authorList>
            <person name="Li R."/>
            <person name="Bekaert M."/>
        </authorList>
    </citation>
    <scope>NUCLEOTIDE SEQUENCE [LARGE SCALE GENOMIC DNA]</scope>
    <source>
        <strain evidence="2">wild</strain>
    </source>
</reference>
<evidence type="ECO:0000313" key="1">
    <source>
        <dbReference type="EMBL" id="CAC5398637.1"/>
    </source>
</evidence>
<sequence length="298" mass="34061">MKVHYALENTVTKMNSHESSVNKLCNAYTYCQREGYKIPFYTEPEFCILKNGETNNGYTDNKNIVQIIKKGIRKNDLSLIAVKTANVCKINNLVLLLHWVSRYENAQADKISKIVDFDDLPLIFLLGCTISFISGVSWKCPHPSQRLSRISVVCNGNISLYTCLYDTRKAEYTEFCSPKDDYVRSGLKYVITGTFRNVVCSDGRYQPIRFWSNRDTDCLFSKTKCSEIGQLMHDNKSTENDATCRCDYTNGYAFVSQPINRCFCIPSQEDCSCYNKQCPDRSILSPGKKLALRVFVNI</sequence>
<keyword evidence="2" id="KW-1185">Reference proteome</keyword>
<organism evidence="1 2">
    <name type="scientific">Mytilus coruscus</name>
    <name type="common">Sea mussel</name>
    <dbReference type="NCBI Taxonomy" id="42192"/>
    <lineage>
        <taxon>Eukaryota</taxon>
        <taxon>Metazoa</taxon>
        <taxon>Spiralia</taxon>
        <taxon>Lophotrochozoa</taxon>
        <taxon>Mollusca</taxon>
        <taxon>Bivalvia</taxon>
        <taxon>Autobranchia</taxon>
        <taxon>Pteriomorphia</taxon>
        <taxon>Mytilida</taxon>
        <taxon>Mytiloidea</taxon>
        <taxon>Mytilidae</taxon>
        <taxon>Mytilinae</taxon>
        <taxon>Mytilus</taxon>
    </lineage>
</organism>
<protein>
    <submittedName>
        <fullName evidence="1">Uncharacterized protein</fullName>
    </submittedName>
</protein>
<name>A0A6J8CTF5_MYTCO</name>